<dbReference type="PANTHER" id="PTHR34649">
    <property type="entry name" value="CILIA- AND FLAGELLA-ASSOCIATED PROTEIN 99"/>
    <property type="match status" value="1"/>
</dbReference>
<dbReference type="Proteomes" id="UP000193411">
    <property type="component" value="Unassembled WGS sequence"/>
</dbReference>
<feature type="compositionally biased region" description="Basic and acidic residues" evidence="2">
    <location>
        <begin position="290"/>
        <end position="306"/>
    </location>
</feature>
<dbReference type="AlphaFoldDB" id="A0A1Y2HVE3"/>
<name>A0A1Y2HVE3_9FUNG</name>
<comment type="caution">
    <text evidence="3">The sequence shown here is derived from an EMBL/GenBank/DDBJ whole genome shotgun (WGS) entry which is preliminary data.</text>
</comment>
<evidence type="ECO:0000313" key="3">
    <source>
        <dbReference type="EMBL" id="ORZ38578.1"/>
    </source>
</evidence>
<dbReference type="STRING" id="765915.A0A1Y2HVE3"/>
<feature type="region of interest" description="Disordered" evidence="2">
    <location>
        <begin position="1"/>
        <end position="33"/>
    </location>
</feature>
<organism evidence="3 4">
    <name type="scientific">Catenaria anguillulae PL171</name>
    <dbReference type="NCBI Taxonomy" id="765915"/>
    <lineage>
        <taxon>Eukaryota</taxon>
        <taxon>Fungi</taxon>
        <taxon>Fungi incertae sedis</taxon>
        <taxon>Blastocladiomycota</taxon>
        <taxon>Blastocladiomycetes</taxon>
        <taxon>Blastocladiales</taxon>
        <taxon>Catenariaceae</taxon>
        <taxon>Catenaria</taxon>
    </lineage>
</organism>
<feature type="compositionally biased region" description="Low complexity" evidence="2">
    <location>
        <begin position="320"/>
        <end position="335"/>
    </location>
</feature>
<feature type="compositionally biased region" description="Basic residues" evidence="2">
    <location>
        <begin position="1"/>
        <end position="12"/>
    </location>
</feature>
<feature type="region of interest" description="Disordered" evidence="2">
    <location>
        <begin position="320"/>
        <end position="344"/>
    </location>
</feature>
<dbReference type="OrthoDB" id="5578399at2759"/>
<feature type="compositionally biased region" description="Basic and acidic residues" evidence="2">
    <location>
        <begin position="465"/>
        <end position="480"/>
    </location>
</feature>
<accession>A0A1Y2HVE3</accession>
<dbReference type="InterPro" id="IPR039341">
    <property type="entry name" value="CFAP99"/>
</dbReference>
<sequence>MMQQHAKQRAKHMAPSAVAATATQSMPTPSVDAPEPTLPHKLGHMPSYVSSPLATSGPKLTATTIMRETAMHKKREAAADKALAHALMGLVDPDQVREAEAEARRAVHEEREAELRRLRISVQLAKEEAGIQREVAVKEKQIAAQQVKSDLEARIADFELAQRELDAANRARVAEVQDLSDRVALAKSRVAEEKHRLAREAAAEAERQRQDAARRAAQDLEERRELIRQIRALEAATVALVGVSGRQMLNGANVVDLTSSSNVGLLTEMSIVELQERLIQTRAVAKAAEDKRRDEIAKEKAEKSEQLQKSMDYVQQARARVSAANSRGSGASTSGSGAGGNRSVASALGQAASRLQTLSEVEEMERKLADKRKEKLKLIASNSASPHRYRVRIKHIEKPVSRPPTPPISVSLPNLSIHGGLADNTWNKVDLRKHVPLLKLRKVVKYPSAPELTTIEGADDDEKDQLDGDGKPKEPKKLEGRRLTDAIAMVLRLDKVVG</sequence>
<feature type="region of interest" description="Disordered" evidence="2">
    <location>
        <begin position="456"/>
        <end position="480"/>
    </location>
</feature>
<feature type="coiled-coil region" evidence="1">
    <location>
        <begin position="176"/>
        <end position="236"/>
    </location>
</feature>
<dbReference type="PANTHER" id="PTHR34649:SF1">
    <property type="entry name" value="CILIA- AND FLAGELLA-ASSOCIATED PROTEIN 99"/>
    <property type="match status" value="1"/>
</dbReference>
<dbReference type="EMBL" id="MCFL01000008">
    <property type="protein sequence ID" value="ORZ38578.1"/>
    <property type="molecule type" value="Genomic_DNA"/>
</dbReference>
<feature type="region of interest" description="Disordered" evidence="2">
    <location>
        <begin position="290"/>
        <end position="309"/>
    </location>
</feature>
<feature type="coiled-coil region" evidence="1">
    <location>
        <begin position="96"/>
        <end position="128"/>
    </location>
</feature>
<feature type="coiled-coil region" evidence="1">
    <location>
        <begin position="354"/>
        <end position="381"/>
    </location>
</feature>
<reference evidence="3 4" key="1">
    <citation type="submission" date="2016-07" db="EMBL/GenBank/DDBJ databases">
        <title>Pervasive Adenine N6-methylation of Active Genes in Fungi.</title>
        <authorList>
            <consortium name="DOE Joint Genome Institute"/>
            <person name="Mondo S.J."/>
            <person name="Dannebaum R.O."/>
            <person name="Kuo R.C."/>
            <person name="Labutti K."/>
            <person name="Haridas S."/>
            <person name="Kuo A."/>
            <person name="Salamov A."/>
            <person name="Ahrendt S.R."/>
            <person name="Lipzen A."/>
            <person name="Sullivan W."/>
            <person name="Andreopoulos W.B."/>
            <person name="Clum A."/>
            <person name="Lindquist E."/>
            <person name="Daum C."/>
            <person name="Ramamoorthy G.K."/>
            <person name="Gryganskyi A."/>
            <person name="Culley D."/>
            <person name="Magnuson J.K."/>
            <person name="James T.Y."/>
            <person name="O'Malley M.A."/>
            <person name="Stajich J.E."/>
            <person name="Spatafora J.W."/>
            <person name="Visel A."/>
            <person name="Grigoriev I.V."/>
        </authorList>
    </citation>
    <scope>NUCLEOTIDE SEQUENCE [LARGE SCALE GENOMIC DNA]</scope>
    <source>
        <strain evidence="3 4">PL171</strain>
    </source>
</reference>
<protein>
    <submittedName>
        <fullName evidence="3">Uncharacterized protein</fullName>
    </submittedName>
</protein>
<evidence type="ECO:0000313" key="4">
    <source>
        <dbReference type="Proteomes" id="UP000193411"/>
    </source>
</evidence>
<keyword evidence="4" id="KW-1185">Reference proteome</keyword>
<evidence type="ECO:0000256" key="2">
    <source>
        <dbReference type="SAM" id="MobiDB-lite"/>
    </source>
</evidence>
<keyword evidence="1" id="KW-0175">Coiled coil</keyword>
<gene>
    <name evidence="3" type="ORF">BCR44DRAFT_1295516</name>
</gene>
<proteinExistence type="predicted"/>
<evidence type="ECO:0000256" key="1">
    <source>
        <dbReference type="SAM" id="Coils"/>
    </source>
</evidence>